<reference evidence="2 3" key="1">
    <citation type="submission" date="2019-06" db="EMBL/GenBank/DDBJ databases">
        <title>Draft genome of Aliikangiella marina GYP-15.</title>
        <authorList>
            <person name="Wang G."/>
        </authorList>
    </citation>
    <scope>NUCLEOTIDE SEQUENCE [LARGE SCALE GENOMIC DNA]</scope>
    <source>
        <strain evidence="2 3">GYP-15</strain>
    </source>
</reference>
<keyword evidence="3" id="KW-1185">Reference proteome</keyword>
<evidence type="ECO:0000256" key="1">
    <source>
        <dbReference type="SAM" id="Phobius"/>
    </source>
</evidence>
<evidence type="ECO:0000313" key="2">
    <source>
        <dbReference type="EMBL" id="TQV77378.1"/>
    </source>
</evidence>
<dbReference type="AlphaFoldDB" id="A0A545TJJ0"/>
<sequence length="100" mass="11101">MRILFFLAILLFISGCAESVSLANIAEFKPVGFWYGLWHGIILPVAWITSLFSENTAIYAVYNNGAWYDTGFILGIGVSIALKTGADGIFRRFMKKKAES</sequence>
<keyword evidence="1" id="KW-0472">Membrane</keyword>
<evidence type="ECO:0000313" key="3">
    <source>
        <dbReference type="Proteomes" id="UP000317839"/>
    </source>
</evidence>
<organism evidence="2 3">
    <name type="scientific">Aliikangiella marina</name>
    <dbReference type="NCBI Taxonomy" id="1712262"/>
    <lineage>
        <taxon>Bacteria</taxon>
        <taxon>Pseudomonadati</taxon>
        <taxon>Pseudomonadota</taxon>
        <taxon>Gammaproteobacteria</taxon>
        <taxon>Oceanospirillales</taxon>
        <taxon>Pleioneaceae</taxon>
        <taxon>Aliikangiella</taxon>
    </lineage>
</organism>
<dbReference type="OrthoDB" id="165386at2"/>
<accession>A0A545TJJ0</accession>
<keyword evidence="1" id="KW-0812">Transmembrane</keyword>
<proteinExistence type="predicted"/>
<dbReference type="EMBL" id="VIKR01000001">
    <property type="protein sequence ID" value="TQV77378.1"/>
    <property type="molecule type" value="Genomic_DNA"/>
</dbReference>
<dbReference type="Proteomes" id="UP000317839">
    <property type="component" value="Unassembled WGS sequence"/>
</dbReference>
<comment type="caution">
    <text evidence="2">The sequence shown here is derived from an EMBL/GenBank/DDBJ whole genome shotgun (WGS) entry which is preliminary data.</text>
</comment>
<name>A0A545TJJ0_9GAMM</name>
<protein>
    <submittedName>
        <fullName evidence="2">Uncharacterized protein</fullName>
    </submittedName>
</protein>
<feature type="transmembrane region" description="Helical" evidence="1">
    <location>
        <begin position="33"/>
        <end position="52"/>
    </location>
</feature>
<dbReference type="PROSITE" id="PS51257">
    <property type="entry name" value="PROKAR_LIPOPROTEIN"/>
    <property type="match status" value="1"/>
</dbReference>
<gene>
    <name evidence="2" type="ORF">FLL45_05385</name>
</gene>
<dbReference type="RefSeq" id="WP_142940950.1">
    <property type="nucleotide sequence ID" value="NZ_VIKR01000001.1"/>
</dbReference>
<keyword evidence="1" id="KW-1133">Transmembrane helix</keyword>